<evidence type="ECO:0000313" key="3">
    <source>
        <dbReference type="Proteomes" id="UP000249555"/>
    </source>
</evidence>
<dbReference type="GO" id="GO:0055085">
    <property type="term" value="P:transmembrane transport"/>
    <property type="evidence" value="ECO:0007669"/>
    <property type="project" value="InterPro"/>
</dbReference>
<evidence type="ECO:0000313" key="2">
    <source>
        <dbReference type="EMBL" id="PZO74759.1"/>
    </source>
</evidence>
<dbReference type="Gene3D" id="3.30.2420.10">
    <property type="entry name" value="TonB"/>
    <property type="match status" value="1"/>
</dbReference>
<dbReference type="PROSITE" id="PS52015">
    <property type="entry name" value="TONB_CTD"/>
    <property type="match status" value="1"/>
</dbReference>
<dbReference type="AlphaFoldDB" id="A0A2W4Z4U3"/>
<gene>
    <name evidence="2" type="ORF">DI640_05655</name>
</gene>
<reference evidence="2 3" key="1">
    <citation type="submission" date="2017-08" db="EMBL/GenBank/DDBJ databases">
        <title>Infants hospitalized years apart are colonized by the same room-sourced microbial strains.</title>
        <authorList>
            <person name="Brooks B."/>
            <person name="Olm M.R."/>
            <person name="Firek B.A."/>
            <person name="Baker R."/>
            <person name="Thomas B.C."/>
            <person name="Morowitz M.J."/>
            <person name="Banfield J.F."/>
        </authorList>
    </citation>
    <scope>NUCLEOTIDE SEQUENCE [LARGE SCALE GENOMIC DNA]</scope>
    <source>
        <strain evidence="2">S2_018_000_R3_119</strain>
    </source>
</reference>
<evidence type="ECO:0000259" key="1">
    <source>
        <dbReference type="PROSITE" id="PS52015"/>
    </source>
</evidence>
<name>A0A2W4Z4U3_9SPHN</name>
<dbReference type="InterPro" id="IPR037682">
    <property type="entry name" value="TonB_C"/>
</dbReference>
<protein>
    <recommendedName>
        <fullName evidence="1">TonB C-terminal domain-containing protein</fullName>
    </recommendedName>
</protein>
<sequence length="660" mass="69380">MRIDRAGLIGAGMMAVAVATVQVAAPVTAQVPATTVQQDFDAAAALDAKGDWPAALAAWEKLEARTKPGSRSRGIALIRKSAALFKLDRSDDAVTAARAGLALLPATDPTLAEDRWRAYYDLGIIAQNALDYAGASDAYASAEAAGGTPSLKAASLLALAETRTFTDPAAAEAALARVDALVKTAPADARVKAMIARRHAILSLNRGAYEPARVYAIDAVKQLGGLTSQTDSNDVSARSDAAIASLLAGKPDDARRYMAMTGAGRLTKGEFDPAVQMDVPPCGGEADLRPADMAVVEFTIGDDGVVRDVSPIYAAGGGAVALEFARAVRDWSWTPEQAKALPAFFRRNVRIEMRCSTLFERPSIGKFLDSDMATWLESKGLSLPSEERGADAVAVVRQRAALVAAEAKSGPNSLATLPPLYQLVNNAVVGREESNVFARRALAIAEAQGAPASARLPLDISVRVTASADSWKDGAFTRAVTPLLSMPVYANDPKARSAILLLIAERTSARNRRAVLLQQVADEKGLAANDPMRVGALIRLASLQQQAGDTAMARATFDRSGLAASQCAILDAPPRFLSAGGVFPNEAQAWGFEGWTKTQFDVGADGKVLNQRAVLSYPPFVFTKAGVQTIAGARYTKTFRPDGGVGCGGLSQSVRFKLPG</sequence>
<dbReference type="Proteomes" id="UP000249555">
    <property type="component" value="Unassembled WGS sequence"/>
</dbReference>
<dbReference type="EMBL" id="QFMX01000005">
    <property type="protein sequence ID" value="PZO74759.1"/>
    <property type="molecule type" value="Genomic_DNA"/>
</dbReference>
<proteinExistence type="predicted"/>
<dbReference type="SUPFAM" id="SSF74653">
    <property type="entry name" value="TolA/TonB C-terminal domain"/>
    <property type="match status" value="1"/>
</dbReference>
<organism evidence="2 3">
    <name type="scientific">Sphingomonas taxi</name>
    <dbReference type="NCBI Taxonomy" id="1549858"/>
    <lineage>
        <taxon>Bacteria</taxon>
        <taxon>Pseudomonadati</taxon>
        <taxon>Pseudomonadota</taxon>
        <taxon>Alphaproteobacteria</taxon>
        <taxon>Sphingomonadales</taxon>
        <taxon>Sphingomonadaceae</taxon>
        <taxon>Sphingomonas</taxon>
    </lineage>
</organism>
<dbReference type="SUPFAM" id="SSF48452">
    <property type="entry name" value="TPR-like"/>
    <property type="match status" value="1"/>
</dbReference>
<comment type="caution">
    <text evidence="2">The sequence shown here is derived from an EMBL/GenBank/DDBJ whole genome shotgun (WGS) entry which is preliminary data.</text>
</comment>
<dbReference type="InterPro" id="IPR011990">
    <property type="entry name" value="TPR-like_helical_dom_sf"/>
</dbReference>
<feature type="domain" description="TonB C-terminal" evidence="1">
    <location>
        <begin position="568"/>
        <end position="660"/>
    </location>
</feature>
<dbReference type="Gene3D" id="1.25.40.10">
    <property type="entry name" value="Tetratricopeptide repeat domain"/>
    <property type="match status" value="1"/>
</dbReference>
<accession>A0A2W4Z4U3</accession>